<organism evidence="1 2">
    <name type="scientific">Ajellomyces capsulatus (strain H88)</name>
    <name type="common">Darling's disease fungus</name>
    <name type="synonym">Histoplasma capsulatum</name>
    <dbReference type="NCBI Taxonomy" id="544711"/>
    <lineage>
        <taxon>Eukaryota</taxon>
        <taxon>Fungi</taxon>
        <taxon>Dikarya</taxon>
        <taxon>Ascomycota</taxon>
        <taxon>Pezizomycotina</taxon>
        <taxon>Eurotiomycetes</taxon>
        <taxon>Eurotiomycetidae</taxon>
        <taxon>Onygenales</taxon>
        <taxon>Ajellomycetaceae</taxon>
        <taxon>Histoplasma</taxon>
    </lineage>
</organism>
<dbReference type="AlphaFoldDB" id="A0A8A1LDH1"/>
<protein>
    <submittedName>
        <fullName evidence="1">Uncharacterized protein</fullName>
    </submittedName>
</protein>
<gene>
    <name evidence="1" type="ORF">I7I53_06997</name>
</gene>
<sequence>MKPSSTFFLISISAQLPCIQGNGDAALLLSRELFTVATVVLSKTLPPPPIPNDSARVEKCLSAWSDFRSTDSATPFL</sequence>
<accession>A0A8A1LDH1</accession>
<dbReference type="EMBL" id="CP069103">
    <property type="protein sequence ID" value="QSS51630.1"/>
    <property type="molecule type" value="Genomic_DNA"/>
</dbReference>
<name>A0A8A1LDH1_AJEC8</name>
<evidence type="ECO:0000313" key="1">
    <source>
        <dbReference type="EMBL" id="QSS51630.1"/>
    </source>
</evidence>
<dbReference type="Proteomes" id="UP000663419">
    <property type="component" value="Chromosome 2"/>
</dbReference>
<dbReference type="VEuPathDB" id="FungiDB:I7I53_06997"/>
<evidence type="ECO:0000313" key="2">
    <source>
        <dbReference type="Proteomes" id="UP000663419"/>
    </source>
</evidence>
<proteinExistence type="predicted"/>
<reference evidence="1" key="1">
    <citation type="submission" date="2021-01" db="EMBL/GenBank/DDBJ databases">
        <title>Chromosome-level genome assembly of a human fungal pathogen reveals clustering of transcriptionally co-regulated genes.</title>
        <authorList>
            <person name="Voorhies M."/>
            <person name="Cohen S."/>
            <person name="Shea T.P."/>
            <person name="Petrus S."/>
            <person name="Munoz J.F."/>
            <person name="Poplawski S."/>
            <person name="Goldman W.E."/>
            <person name="Michael T."/>
            <person name="Cuomo C.A."/>
            <person name="Sil A."/>
            <person name="Beyhan S."/>
        </authorList>
    </citation>
    <scope>NUCLEOTIDE SEQUENCE</scope>
    <source>
        <strain evidence="1">H88</strain>
    </source>
</reference>